<accession>A0ABW5J6K7</accession>
<name>A0ABW5J6K7_9BACT</name>
<organism evidence="2 3">
    <name type="scientific">Emticicia soli</name>
    <dbReference type="NCBI Taxonomy" id="2027878"/>
    <lineage>
        <taxon>Bacteria</taxon>
        <taxon>Pseudomonadati</taxon>
        <taxon>Bacteroidota</taxon>
        <taxon>Cytophagia</taxon>
        <taxon>Cytophagales</taxon>
        <taxon>Leadbetterellaceae</taxon>
        <taxon>Emticicia</taxon>
    </lineage>
</organism>
<dbReference type="RefSeq" id="WP_340237350.1">
    <property type="nucleotide sequence ID" value="NZ_JBBEWC010000007.1"/>
</dbReference>
<protein>
    <submittedName>
        <fullName evidence="2">MBL fold metallo-hydrolase</fullName>
    </submittedName>
</protein>
<dbReference type="Gene3D" id="3.60.15.10">
    <property type="entry name" value="Ribonuclease Z/Hydroxyacylglutathione hydrolase-like"/>
    <property type="match status" value="1"/>
</dbReference>
<evidence type="ECO:0000259" key="1">
    <source>
        <dbReference type="Pfam" id="PF12706"/>
    </source>
</evidence>
<keyword evidence="3" id="KW-1185">Reference proteome</keyword>
<dbReference type="PANTHER" id="PTHR15032:SF4">
    <property type="entry name" value="N-ACYL-PHOSPHATIDYLETHANOLAMINE-HYDROLYZING PHOSPHOLIPASE D"/>
    <property type="match status" value="1"/>
</dbReference>
<evidence type="ECO:0000313" key="3">
    <source>
        <dbReference type="Proteomes" id="UP001597510"/>
    </source>
</evidence>
<dbReference type="Proteomes" id="UP001597510">
    <property type="component" value="Unassembled WGS sequence"/>
</dbReference>
<dbReference type="InterPro" id="IPR036866">
    <property type="entry name" value="RibonucZ/Hydroxyglut_hydro"/>
</dbReference>
<comment type="caution">
    <text evidence="2">The sequence shown here is derived from an EMBL/GenBank/DDBJ whole genome shotgun (WGS) entry which is preliminary data.</text>
</comment>
<sequence>MKFTRRAFIALSAFIGLAVVSSILFMRQKFFGKNPFGDRLKKILKSPNYKSDTFQNLSPTSVTLENASYLKMMREFINKPKDASPPKPLPSVKTDLKSLKSDKPTIVWFGHSSYLIKSKNINILIDPVLSGSVSPIALFGGKSFKGSDIYDANELPDIDMLFLSHDHYDHLDYKTIVKLMPRVKKFYVALGVGSHLEFWGVEPERIVELDWWDVHKVADDIEVIGAPARHFSGRSLARGKTLWSAFILNIHGYKIFMGGDSGYDTHFKEIGDKYGPFDIVMLENGQYGAEWPYIHMFPEQTAQAAIDLGAKLLLPVHWGKFILANHGWNEPINRLVAAAKKSNLPITTPMIGEPVIIGESLPDKIWWNI</sequence>
<dbReference type="InterPro" id="IPR001279">
    <property type="entry name" value="Metallo-B-lactamas"/>
</dbReference>
<dbReference type="SUPFAM" id="SSF56281">
    <property type="entry name" value="Metallo-hydrolase/oxidoreductase"/>
    <property type="match status" value="1"/>
</dbReference>
<dbReference type="EMBL" id="JBHULC010000009">
    <property type="protein sequence ID" value="MFD2521169.1"/>
    <property type="molecule type" value="Genomic_DNA"/>
</dbReference>
<evidence type="ECO:0000313" key="2">
    <source>
        <dbReference type="EMBL" id="MFD2521169.1"/>
    </source>
</evidence>
<dbReference type="Pfam" id="PF12706">
    <property type="entry name" value="Lactamase_B_2"/>
    <property type="match status" value="1"/>
</dbReference>
<dbReference type="PANTHER" id="PTHR15032">
    <property type="entry name" value="N-ACYL-PHOSPHATIDYLETHANOLAMINE-HYDROLYZING PHOSPHOLIPASE D"/>
    <property type="match status" value="1"/>
</dbReference>
<dbReference type="InterPro" id="IPR024884">
    <property type="entry name" value="NAPE-PLD"/>
</dbReference>
<proteinExistence type="predicted"/>
<feature type="domain" description="Metallo-beta-lactamase" evidence="1">
    <location>
        <begin position="122"/>
        <end position="318"/>
    </location>
</feature>
<reference evidence="3" key="1">
    <citation type="journal article" date="2019" name="Int. J. Syst. Evol. Microbiol.">
        <title>The Global Catalogue of Microorganisms (GCM) 10K type strain sequencing project: providing services to taxonomists for standard genome sequencing and annotation.</title>
        <authorList>
            <consortium name="The Broad Institute Genomics Platform"/>
            <consortium name="The Broad Institute Genome Sequencing Center for Infectious Disease"/>
            <person name="Wu L."/>
            <person name="Ma J."/>
        </authorList>
    </citation>
    <scope>NUCLEOTIDE SEQUENCE [LARGE SCALE GENOMIC DNA]</scope>
    <source>
        <strain evidence="3">KCTC 52344</strain>
    </source>
</reference>
<dbReference type="PIRSF" id="PIRSF038896">
    <property type="entry name" value="NAPE-PLD"/>
    <property type="match status" value="1"/>
</dbReference>
<gene>
    <name evidence="2" type="ORF">ACFSR2_09760</name>
</gene>